<evidence type="ECO:0000313" key="2">
    <source>
        <dbReference type="Proteomes" id="UP001497444"/>
    </source>
</evidence>
<accession>A0ABP0VD29</accession>
<reference evidence="1" key="1">
    <citation type="submission" date="2024-02" db="EMBL/GenBank/DDBJ databases">
        <authorList>
            <consortium name="ELIXIR-Norway"/>
            <consortium name="Elixir Norway"/>
        </authorList>
    </citation>
    <scope>NUCLEOTIDE SEQUENCE</scope>
</reference>
<comment type="caution">
    <text evidence="1">The sequence shown here is derived from an EMBL/GenBank/DDBJ whole genome shotgun (WGS) entry which is preliminary data.</text>
</comment>
<organism evidence="1 2">
    <name type="scientific">Sphagnum jensenii</name>
    <dbReference type="NCBI Taxonomy" id="128206"/>
    <lineage>
        <taxon>Eukaryota</taxon>
        <taxon>Viridiplantae</taxon>
        <taxon>Streptophyta</taxon>
        <taxon>Embryophyta</taxon>
        <taxon>Bryophyta</taxon>
        <taxon>Sphagnophytina</taxon>
        <taxon>Sphagnopsida</taxon>
        <taxon>Sphagnales</taxon>
        <taxon>Sphagnaceae</taxon>
        <taxon>Sphagnum</taxon>
    </lineage>
</organism>
<dbReference type="Proteomes" id="UP001497444">
    <property type="component" value="Unassembled WGS sequence"/>
</dbReference>
<keyword evidence="2" id="KW-1185">Reference proteome</keyword>
<sequence>MQGGMAGQQWMVDFFIEQENPDHRIVNPSQYWLLYPKYNALAHSTLQKIGARVNRLGQPSTFMGRDDRMTSITLPDDRTMLSNLLLGSKTYIYHTGDPRDKILNPPFSNYRNSQSGRSLRGFVGLYGGFMEAAHFFENPYWRRVFMTMAGEDPAGDNKINKDLRAVVEKNVKKTAQQGYSLKSVDAWTKSTPTITVLVAELTSQSTQNRSGATGSTQLRVLMVRSIARYP</sequence>
<name>A0ABP0VD29_9BRYO</name>
<proteinExistence type="predicted"/>
<dbReference type="EMBL" id="CAXAQS010000494">
    <property type="protein sequence ID" value="CAK9251831.1"/>
    <property type="molecule type" value="Genomic_DNA"/>
</dbReference>
<evidence type="ECO:0000313" key="1">
    <source>
        <dbReference type="EMBL" id="CAK9251831.1"/>
    </source>
</evidence>
<protein>
    <submittedName>
        <fullName evidence="1">Uncharacterized protein</fullName>
    </submittedName>
</protein>
<gene>
    <name evidence="1" type="ORF">CSSPJE1EN1_LOCUS27209</name>
</gene>